<dbReference type="SUPFAM" id="SSF53448">
    <property type="entry name" value="Nucleotide-diphospho-sugar transferases"/>
    <property type="match status" value="1"/>
</dbReference>
<dbReference type="FunFam" id="3.90.550.10:FF:000003">
    <property type="entry name" value="2-C-methyl-D-erythritol 4-phosphate cytidylyltransferase"/>
    <property type="match status" value="1"/>
</dbReference>
<reference evidence="3" key="1">
    <citation type="submission" date="2021-05" db="EMBL/GenBank/DDBJ databases">
        <title>Energy efficiency and biological interactions define the core microbiome of deep oligotrophic groundwater.</title>
        <authorList>
            <person name="Mehrshad M."/>
            <person name="Lopez-Fernandez M."/>
            <person name="Bell E."/>
            <person name="Bernier-Latmani R."/>
            <person name="Bertilsson S."/>
            <person name="Dopson M."/>
        </authorList>
    </citation>
    <scope>NUCLEOTIDE SEQUENCE</scope>
    <source>
        <strain evidence="3">Modern_marine.mb.64</strain>
    </source>
</reference>
<dbReference type="Gene3D" id="3.90.550.10">
    <property type="entry name" value="Spore Coat Polysaccharide Biosynthesis Protein SpsA, Chain A"/>
    <property type="match status" value="1"/>
</dbReference>
<dbReference type="InterPro" id="IPR050088">
    <property type="entry name" value="IspD/TarI_cytidylyltransf_bact"/>
</dbReference>
<sequence>MGRRMVWAIIVAAGRGRRLGVARPKALVPLKRRPLFFWSLKTLLASEAVDGVVMTVPAAEKKRFETSLAAMRRTGKKPVYLIAGGRRRQDSVRKGMEWGQKFQLSHDTILLIHDAARPLLDRDLITRCLSPFKNRSFRGCVVPVLPVEDTLKAIDGRRIVKTLDRAKIVRAQTPQALELGIGLAMHQAARVEGLVATDEAMLAEINGLAVRMIPGDSRNMKITTAWDLKMAERIGRTGETA</sequence>
<dbReference type="Proteomes" id="UP000777784">
    <property type="component" value="Unassembled WGS sequence"/>
</dbReference>
<dbReference type="InterPro" id="IPR001228">
    <property type="entry name" value="IspD"/>
</dbReference>
<dbReference type="InterPro" id="IPR029044">
    <property type="entry name" value="Nucleotide-diphossugar_trans"/>
</dbReference>
<keyword evidence="1 3" id="KW-0808">Transferase</keyword>
<dbReference type="EC" id="2.7.7.60" evidence="3"/>
<dbReference type="InterPro" id="IPR034683">
    <property type="entry name" value="IspD/TarI"/>
</dbReference>
<evidence type="ECO:0000313" key="3">
    <source>
        <dbReference type="EMBL" id="MBU2693102.1"/>
    </source>
</evidence>
<evidence type="ECO:0000256" key="2">
    <source>
        <dbReference type="ARBA" id="ARBA00022695"/>
    </source>
</evidence>
<dbReference type="GO" id="GO:0008299">
    <property type="term" value="P:isoprenoid biosynthetic process"/>
    <property type="evidence" value="ECO:0007669"/>
    <property type="project" value="InterPro"/>
</dbReference>
<proteinExistence type="predicted"/>
<gene>
    <name evidence="3" type="primary">ispD</name>
    <name evidence="3" type="ORF">KJ970_19470</name>
</gene>
<dbReference type="PANTHER" id="PTHR32125">
    <property type="entry name" value="2-C-METHYL-D-ERYTHRITOL 4-PHOSPHATE CYTIDYLYLTRANSFERASE, CHLOROPLASTIC"/>
    <property type="match status" value="1"/>
</dbReference>
<dbReference type="PANTHER" id="PTHR32125:SF4">
    <property type="entry name" value="2-C-METHYL-D-ERYTHRITOL 4-PHOSPHATE CYTIDYLYLTRANSFERASE, CHLOROPLASTIC"/>
    <property type="match status" value="1"/>
</dbReference>
<keyword evidence="2 3" id="KW-0548">Nucleotidyltransferase</keyword>
<protein>
    <submittedName>
        <fullName evidence="3">2-C-methyl-D-erythritol 4-phosphate cytidylyltransferase</fullName>
        <ecNumber evidence="3">2.7.7.60</ecNumber>
    </submittedName>
</protein>
<dbReference type="CDD" id="cd02516">
    <property type="entry name" value="CDP-ME_synthetase"/>
    <property type="match status" value="1"/>
</dbReference>
<accession>A0A948S1E3</accession>
<dbReference type="GO" id="GO:0050518">
    <property type="term" value="F:2-C-methyl-D-erythritol 4-phosphate cytidylyltransferase activity"/>
    <property type="evidence" value="ECO:0007669"/>
    <property type="project" value="UniProtKB-EC"/>
</dbReference>
<dbReference type="NCBIfam" id="TIGR00453">
    <property type="entry name" value="ispD"/>
    <property type="match status" value="1"/>
</dbReference>
<evidence type="ECO:0000313" key="4">
    <source>
        <dbReference type="Proteomes" id="UP000777784"/>
    </source>
</evidence>
<name>A0A948S1E3_UNCEI</name>
<comment type="caution">
    <text evidence="3">The sequence shown here is derived from an EMBL/GenBank/DDBJ whole genome shotgun (WGS) entry which is preliminary data.</text>
</comment>
<dbReference type="AlphaFoldDB" id="A0A948S1E3"/>
<evidence type="ECO:0000256" key="1">
    <source>
        <dbReference type="ARBA" id="ARBA00022679"/>
    </source>
</evidence>
<organism evidence="3 4">
    <name type="scientific">Eiseniibacteriota bacterium</name>
    <dbReference type="NCBI Taxonomy" id="2212470"/>
    <lineage>
        <taxon>Bacteria</taxon>
        <taxon>Candidatus Eiseniibacteriota</taxon>
    </lineage>
</organism>
<dbReference type="EMBL" id="JAHJDP010000114">
    <property type="protein sequence ID" value="MBU2693102.1"/>
    <property type="molecule type" value="Genomic_DNA"/>
</dbReference>
<dbReference type="Pfam" id="PF01128">
    <property type="entry name" value="IspD"/>
    <property type="match status" value="1"/>
</dbReference>